<name>A0A8S5P1L8_9CAUD</name>
<dbReference type="Pfam" id="PF01844">
    <property type="entry name" value="HNH"/>
    <property type="match status" value="1"/>
</dbReference>
<evidence type="ECO:0000313" key="2">
    <source>
        <dbReference type="EMBL" id="DAE00858.1"/>
    </source>
</evidence>
<dbReference type="SMART" id="SM00507">
    <property type="entry name" value="HNHc"/>
    <property type="match status" value="1"/>
</dbReference>
<sequence>MLKSCKYCGRYHDSKYDCGKRPKKIKIRTENSGFRSTAAWTRKSIEIRERDRYLCQCCLRNYPGTERRLNYEGVEVHHIEPVETAWENRLNNENLISLCRTHHEMAESGKIENWRLHEMARENEKGDGIPPGEM</sequence>
<dbReference type="InterPro" id="IPR003615">
    <property type="entry name" value="HNH_nuc"/>
</dbReference>
<proteinExistence type="predicted"/>
<dbReference type="GO" id="GO:0003676">
    <property type="term" value="F:nucleic acid binding"/>
    <property type="evidence" value="ECO:0007669"/>
    <property type="project" value="InterPro"/>
</dbReference>
<organism evidence="2">
    <name type="scientific">Siphoviridae sp. ctitf6</name>
    <dbReference type="NCBI Taxonomy" id="2825627"/>
    <lineage>
        <taxon>Viruses</taxon>
        <taxon>Duplodnaviria</taxon>
        <taxon>Heunggongvirae</taxon>
        <taxon>Uroviricota</taxon>
        <taxon>Caudoviricetes</taxon>
    </lineage>
</organism>
<evidence type="ECO:0000259" key="1">
    <source>
        <dbReference type="SMART" id="SM00507"/>
    </source>
</evidence>
<protein>
    <submittedName>
        <fullName evidence="2">NinG recombination protein</fullName>
    </submittedName>
</protein>
<dbReference type="GO" id="GO:0004519">
    <property type="term" value="F:endonuclease activity"/>
    <property type="evidence" value="ECO:0007669"/>
    <property type="project" value="InterPro"/>
</dbReference>
<dbReference type="Gene3D" id="1.10.30.50">
    <property type="match status" value="1"/>
</dbReference>
<dbReference type="GO" id="GO:0008270">
    <property type="term" value="F:zinc ion binding"/>
    <property type="evidence" value="ECO:0007669"/>
    <property type="project" value="InterPro"/>
</dbReference>
<feature type="domain" description="HNH nuclease" evidence="1">
    <location>
        <begin position="42"/>
        <end position="104"/>
    </location>
</feature>
<dbReference type="InterPro" id="IPR002711">
    <property type="entry name" value="HNH"/>
</dbReference>
<accession>A0A8S5P1L8</accession>
<reference evidence="2" key="1">
    <citation type="journal article" date="2021" name="Proc. Natl. Acad. Sci. U.S.A.">
        <title>A Catalog of Tens of Thousands of Viruses from Human Metagenomes Reveals Hidden Associations with Chronic Diseases.</title>
        <authorList>
            <person name="Tisza M.J."/>
            <person name="Buck C.B."/>
        </authorList>
    </citation>
    <scope>NUCLEOTIDE SEQUENCE</scope>
    <source>
        <strain evidence="2">Ctitf6</strain>
    </source>
</reference>
<dbReference type="EMBL" id="BK015313">
    <property type="protein sequence ID" value="DAE00858.1"/>
    <property type="molecule type" value="Genomic_DNA"/>
</dbReference>